<feature type="region of interest" description="Disordered" evidence="1">
    <location>
        <begin position="435"/>
        <end position="480"/>
    </location>
</feature>
<name>A0A1J7IHB9_9PEZI</name>
<dbReference type="EMBL" id="KV875100">
    <property type="protein sequence ID" value="OIW26854.1"/>
    <property type="molecule type" value="Genomic_DNA"/>
</dbReference>
<reference evidence="4 5" key="1">
    <citation type="submission" date="2016-10" db="EMBL/GenBank/DDBJ databases">
        <title>Draft genome sequence of Coniochaeta ligniaria NRRL30616, a lignocellulolytic fungus for bioabatement of inhibitors in plant biomass hydrolysates.</title>
        <authorList>
            <consortium name="DOE Joint Genome Institute"/>
            <person name="Jimenez D.J."/>
            <person name="Hector R.E."/>
            <person name="Riley R."/>
            <person name="Sun H."/>
            <person name="Grigoriev I.V."/>
            <person name="Van Elsas J.D."/>
            <person name="Nichols N.N."/>
        </authorList>
    </citation>
    <scope>NUCLEOTIDE SEQUENCE [LARGE SCALE GENOMIC DNA]</scope>
    <source>
        <strain evidence="4 5">NRRL 30616</strain>
    </source>
</reference>
<keyword evidence="2" id="KW-1133">Transmembrane helix</keyword>
<organism evidence="4 5">
    <name type="scientific">Coniochaeta ligniaria NRRL 30616</name>
    <dbReference type="NCBI Taxonomy" id="1408157"/>
    <lineage>
        <taxon>Eukaryota</taxon>
        <taxon>Fungi</taxon>
        <taxon>Dikarya</taxon>
        <taxon>Ascomycota</taxon>
        <taxon>Pezizomycotina</taxon>
        <taxon>Sordariomycetes</taxon>
        <taxon>Sordariomycetidae</taxon>
        <taxon>Coniochaetales</taxon>
        <taxon>Coniochaetaceae</taxon>
        <taxon>Coniochaeta</taxon>
    </lineage>
</organism>
<keyword evidence="2" id="KW-0812">Transmembrane</keyword>
<evidence type="ECO:0000313" key="4">
    <source>
        <dbReference type="EMBL" id="OIW26854.1"/>
    </source>
</evidence>
<dbReference type="PANTHER" id="PTHR34502:SF6">
    <property type="entry name" value="DUF6594 DOMAIN-CONTAINING PROTEIN"/>
    <property type="match status" value="1"/>
</dbReference>
<feature type="compositionally biased region" description="Low complexity" evidence="1">
    <location>
        <begin position="129"/>
        <end position="158"/>
    </location>
</feature>
<dbReference type="Pfam" id="PF20237">
    <property type="entry name" value="DUF6594"/>
    <property type="match status" value="1"/>
</dbReference>
<dbReference type="OrthoDB" id="5416037at2759"/>
<evidence type="ECO:0000256" key="1">
    <source>
        <dbReference type="SAM" id="MobiDB-lite"/>
    </source>
</evidence>
<gene>
    <name evidence="4" type="ORF">CONLIGDRAFT_683803</name>
</gene>
<evidence type="ECO:0000259" key="3">
    <source>
        <dbReference type="Pfam" id="PF20237"/>
    </source>
</evidence>
<accession>A0A1J7IHB9</accession>
<evidence type="ECO:0000256" key="2">
    <source>
        <dbReference type="SAM" id="Phobius"/>
    </source>
</evidence>
<feature type="domain" description="DUF6594" evidence="3">
    <location>
        <begin position="301"/>
        <end position="588"/>
    </location>
</feature>
<feature type="region of interest" description="Disordered" evidence="1">
    <location>
        <begin position="268"/>
        <end position="304"/>
    </location>
</feature>
<dbReference type="PANTHER" id="PTHR34502">
    <property type="entry name" value="DUF6594 DOMAIN-CONTAINING PROTEIN-RELATED"/>
    <property type="match status" value="1"/>
</dbReference>
<feature type="compositionally biased region" description="Low complexity" evidence="1">
    <location>
        <begin position="285"/>
        <end position="298"/>
    </location>
</feature>
<feature type="region of interest" description="Disordered" evidence="1">
    <location>
        <begin position="1"/>
        <end position="246"/>
    </location>
</feature>
<feature type="transmembrane region" description="Helical" evidence="2">
    <location>
        <begin position="565"/>
        <end position="585"/>
    </location>
</feature>
<feature type="compositionally biased region" description="Basic and acidic residues" evidence="1">
    <location>
        <begin position="111"/>
        <end position="128"/>
    </location>
</feature>
<dbReference type="AlphaFoldDB" id="A0A1J7IHB9"/>
<dbReference type="InterPro" id="IPR046529">
    <property type="entry name" value="DUF6594"/>
</dbReference>
<sequence length="623" mass="66715">MSTRRYSDLSHGARSMRDHAWGSDGAVEEEDVRANHGRPASPSGISRHRNSSVERKRTSAGQYEIVATAPTLHSRRRSPAKGEKRSRSPVSHAKPDVLSFLDPDSPNVTEESIKRTLEASTQWHRDPRSTSPRSSAGSSVASTTGTGSPTGQDSQQGTDAHTSSEPSVDGDIVSTTFVQDLSDAQPALARPDAKTSEARQAPRRKQAKDILYHYGTPEMPRGNANLPHLPANALTPRVPNPGQGHVKHLPRAEKLPLTGYELLAARLSTSSGRDTSQSRRHRRPNSSQPSSPGSGRSSPDTEPDIKPIYRRFEALNHRLLLHLQDELSELEEQLHRLDTADTQTRRLQNCILPASRRAECMSGGELQWHKTDILGKIGFKLGQYNHALSSFRESQNLPPPELADVETYRTYLATDNPIAEIETRFLDPTDDLVSLAPGTGAHRPRSNSSSSSSSYGNRKGAYSPAALSDEAPTPRQGSLASFLPKTTTRFPFVGAPGGAFLPTPSLSPASSVAACSRPSTRAGADDVEQPVAAATTASAVKLVCILSAASILLPVLLFRAVGGFAARLAVVLVLMTVAAVFGQVFATAGLSDPPQELLIVGSKDLLTYTGVYGAVIAVVAAVC</sequence>
<proteinExistence type="predicted"/>
<feature type="transmembrane region" description="Helical" evidence="2">
    <location>
        <begin position="539"/>
        <end position="558"/>
    </location>
</feature>
<dbReference type="Proteomes" id="UP000182658">
    <property type="component" value="Unassembled WGS sequence"/>
</dbReference>
<evidence type="ECO:0000313" key="5">
    <source>
        <dbReference type="Proteomes" id="UP000182658"/>
    </source>
</evidence>
<dbReference type="STRING" id="1408157.A0A1J7IHB9"/>
<protein>
    <recommendedName>
        <fullName evidence="3">DUF6594 domain-containing protein</fullName>
    </recommendedName>
</protein>
<dbReference type="InParanoid" id="A0A1J7IHB9"/>
<keyword evidence="5" id="KW-1185">Reference proteome</keyword>
<feature type="transmembrane region" description="Helical" evidence="2">
    <location>
        <begin position="605"/>
        <end position="622"/>
    </location>
</feature>
<keyword evidence="2" id="KW-0472">Membrane</keyword>